<dbReference type="SMART" id="SM00164">
    <property type="entry name" value="TBC"/>
    <property type="match status" value="1"/>
</dbReference>
<dbReference type="PANTHER" id="PTHR22957">
    <property type="entry name" value="TBC1 DOMAIN FAMILY MEMBER GTPASE-ACTIVATING PROTEIN"/>
    <property type="match status" value="1"/>
</dbReference>
<dbReference type="Pfam" id="PF00566">
    <property type="entry name" value="RabGAP-TBC"/>
    <property type="match status" value="1"/>
</dbReference>
<evidence type="ECO:0000313" key="2">
    <source>
        <dbReference type="EMBL" id="SCU86795.1"/>
    </source>
</evidence>
<dbReference type="InterPro" id="IPR035969">
    <property type="entry name" value="Rab-GAP_TBC_sf"/>
</dbReference>
<dbReference type="GO" id="GO:0005096">
    <property type="term" value="F:GTPase activator activity"/>
    <property type="evidence" value="ECO:0007669"/>
    <property type="project" value="TreeGrafter"/>
</dbReference>
<dbReference type="OrthoDB" id="27140at2759"/>
<sequence length="388" mass="45760">MADSNLIQHLVQRYGTREDLTRRGIWRGDLYNAEESRFLDRGWCWKTLLLRGEDELLVTELAPVPEKAAIEEAQLHPDRTQSRLRNLTPERARTHPLMHGEDEANLGNQDAEDRLKEKISVQETLQIVRLDISRLLLHPMFESTECKAEMVQILYNYVMHNQISYKQGYHELCGAVYMQMANESCETRKLNTLNIFNKLMERARPVFYEEAALLDFAHFKFDRILKLTMPKLHHLLTKHHGLDNAVWLIRWTRLLFLREFDLNYVLKVWDHLLTFVIPLEDLVACCIVVLLIAIARDLYSCEDQGEVISILLHYPSDKLIDCVELMNKSAGLYELYVTKQYADMKGLGENLCKVHNRQWYDKQTQVADQNRLRLEERLKRRIGQRLRK</sequence>
<keyword evidence="3" id="KW-1185">Reference proteome</keyword>
<accession>A0A1G4J9V0</accession>
<gene>
    <name evidence="2" type="ORF">LAME_0D07690G</name>
</gene>
<dbReference type="Gene3D" id="1.10.8.270">
    <property type="entry name" value="putative rabgap domain of human tbc1 domain family member 14 like domains"/>
    <property type="match status" value="1"/>
</dbReference>
<dbReference type="PROSITE" id="PS50086">
    <property type="entry name" value="TBC_RABGAP"/>
    <property type="match status" value="1"/>
</dbReference>
<evidence type="ECO:0000259" key="1">
    <source>
        <dbReference type="PROSITE" id="PS50086"/>
    </source>
</evidence>
<dbReference type="Proteomes" id="UP000191144">
    <property type="component" value="Chromosome D"/>
</dbReference>
<dbReference type="SUPFAM" id="SSF47923">
    <property type="entry name" value="Ypt/Rab-GAP domain of gyp1p"/>
    <property type="match status" value="2"/>
</dbReference>
<dbReference type="InterPro" id="IPR000195">
    <property type="entry name" value="Rab-GAP-TBC_dom"/>
</dbReference>
<protein>
    <submittedName>
        <fullName evidence="2">LAME_0D07690g1_1</fullName>
    </submittedName>
</protein>
<dbReference type="EMBL" id="LT598482">
    <property type="protein sequence ID" value="SCU86795.1"/>
    <property type="molecule type" value="Genomic_DNA"/>
</dbReference>
<dbReference type="Gene3D" id="1.10.472.80">
    <property type="entry name" value="Ypt/Rab-GAP domain of gyp1p, domain 3"/>
    <property type="match status" value="1"/>
</dbReference>
<feature type="domain" description="Rab-GAP TBC" evidence="1">
    <location>
        <begin position="35"/>
        <end position="276"/>
    </location>
</feature>
<organism evidence="2 3">
    <name type="scientific">Lachancea meyersii CBS 8951</name>
    <dbReference type="NCBI Taxonomy" id="1266667"/>
    <lineage>
        <taxon>Eukaryota</taxon>
        <taxon>Fungi</taxon>
        <taxon>Dikarya</taxon>
        <taxon>Ascomycota</taxon>
        <taxon>Saccharomycotina</taxon>
        <taxon>Saccharomycetes</taxon>
        <taxon>Saccharomycetales</taxon>
        <taxon>Saccharomycetaceae</taxon>
        <taxon>Lachancea</taxon>
    </lineage>
</organism>
<reference evidence="3" key="1">
    <citation type="submission" date="2016-03" db="EMBL/GenBank/DDBJ databases">
        <authorList>
            <person name="Devillers Hugo."/>
        </authorList>
    </citation>
    <scope>NUCLEOTIDE SEQUENCE [LARGE SCALE GENOMIC DNA]</scope>
</reference>
<proteinExistence type="predicted"/>
<name>A0A1G4J9V0_9SACH</name>
<evidence type="ECO:0000313" key="3">
    <source>
        <dbReference type="Proteomes" id="UP000191144"/>
    </source>
</evidence>
<dbReference type="AlphaFoldDB" id="A0A1G4J9V0"/>